<evidence type="ECO:0000256" key="6">
    <source>
        <dbReference type="ARBA" id="ARBA00023136"/>
    </source>
</evidence>
<evidence type="ECO:0000313" key="10">
    <source>
        <dbReference type="Proteomes" id="UP001597502"/>
    </source>
</evidence>
<gene>
    <name evidence="9" type="ORF">ACFSUO_01710</name>
</gene>
<dbReference type="InterPro" id="IPR010656">
    <property type="entry name" value="DctM"/>
</dbReference>
<keyword evidence="4 7" id="KW-0812">Transmembrane</keyword>
<evidence type="ECO:0000256" key="1">
    <source>
        <dbReference type="ARBA" id="ARBA00004429"/>
    </source>
</evidence>
<dbReference type="PIRSF" id="PIRSF006066">
    <property type="entry name" value="HI0050"/>
    <property type="match status" value="1"/>
</dbReference>
<feature type="domain" description="TRAP C4-dicarboxylate transport system permease DctM subunit" evidence="8">
    <location>
        <begin position="8"/>
        <end position="415"/>
    </location>
</feature>
<evidence type="ECO:0000256" key="5">
    <source>
        <dbReference type="ARBA" id="ARBA00022989"/>
    </source>
</evidence>
<feature type="transmembrane region" description="Helical" evidence="7">
    <location>
        <begin position="315"/>
        <end position="343"/>
    </location>
</feature>
<dbReference type="Pfam" id="PF06808">
    <property type="entry name" value="DctM"/>
    <property type="match status" value="1"/>
</dbReference>
<protein>
    <submittedName>
        <fullName evidence="9">TRAP transporter large permease</fullName>
    </submittedName>
</protein>
<comment type="caution">
    <text evidence="9">The sequence shown here is derived from an EMBL/GenBank/DDBJ whole genome shotgun (WGS) entry which is preliminary data.</text>
</comment>
<name>A0ABW5V380_9BACI</name>
<feature type="transmembrane region" description="Helical" evidence="7">
    <location>
        <begin position="396"/>
        <end position="413"/>
    </location>
</feature>
<keyword evidence="2" id="KW-1003">Cell membrane</keyword>
<comment type="subcellular location">
    <subcellularLocation>
        <location evidence="1">Cell inner membrane</location>
        <topology evidence="1">Multi-pass membrane protein</topology>
    </subcellularLocation>
</comment>
<dbReference type="RefSeq" id="WP_382390438.1">
    <property type="nucleotide sequence ID" value="NZ_JBHUNA010000003.1"/>
</dbReference>
<keyword evidence="10" id="KW-1185">Reference proteome</keyword>
<feature type="transmembrane region" description="Helical" evidence="7">
    <location>
        <begin position="355"/>
        <end position="376"/>
    </location>
</feature>
<keyword evidence="3" id="KW-0997">Cell inner membrane</keyword>
<sequence>MLWWIMLLILAMLFLKVPIMVVLISAVLLMMATLAPNLDTVIFVQQLVTAIDSYVLLAIPMFIFTADIIVEGKTADRLLDFVRDIFGHIRGGTGIVTAATSTLFGSVSGSSQATIAAVGPPMRRRALEYGYTDSHIMGNIVNSAGIAILIPPSIVMIYYGMLTGTSIGELFIAGLIPGVMIFLGFAIYEYIIAVRRDLPVQPRATIRQIWSSFRKAFLTFGFPVLILGGIYLGIFSPTEAAAFSVLYAIILEVFIFRSVKLRDLYSIAVSTAVVTSVVFILLAAGGAFSWIISYLRVPQMLTEATLGSDPSQLQVILIMSLFFLVSCMFVDSLVAIAILTPIFFPLVTQMGVDPVAVGILVTMQATLGTVTPPFGVNIFTACAIFQQPYGKVVKGIIPYIVIFAVINLILIFYPDFITAYRSIL</sequence>
<feature type="transmembrane region" description="Helical" evidence="7">
    <location>
        <begin position="240"/>
        <end position="259"/>
    </location>
</feature>
<evidence type="ECO:0000259" key="8">
    <source>
        <dbReference type="Pfam" id="PF06808"/>
    </source>
</evidence>
<accession>A0ABW5V380</accession>
<dbReference type="InterPro" id="IPR004681">
    <property type="entry name" value="TRAP_DctM"/>
</dbReference>
<keyword evidence="5 7" id="KW-1133">Transmembrane helix</keyword>
<feature type="transmembrane region" description="Helical" evidence="7">
    <location>
        <begin position="271"/>
        <end position="295"/>
    </location>
</feature>
<feature type="transmembrane region" description="Helical" evidence="7">
    <location>
        <begin position="51"/>
        <end position="70"/>
    </location>
</feature>
<reference evidence="10" key="1">
    <citation type="journal article" date="2019" name="Int. J. Syst. Evol. Microbiol.">
        <title>The Global Catalogue of Microorganisms (GCM) 10K type strain sequencing project: providing services to taxonomists for standard genome sequencing and annotation.</title>
        <authorList>
            <consortium name="The Broad Institute Genomics Platform"/>
            <consortium name="The Broad Institute Genome Sequencing Center for Infectious Disease"/>
            <person name="Wu L."/>
            <person name="Ma J."/>
        </authorList>
    </citation>
    <scope>NUCLEOTIDE SEQUENCE [LARGE SCALE GENOMIC DNA]</scope>
    <source>
        <strain evidence="10">TISTR 1535</strain>
    </source>
</reference>
<evidence type="ECO:0000256" key="7">
    <source>
        <dbReference type="SAM" id="Phobius"/>
    </source>
</evidence>
<evidence type="ECO:0000256" key="2">
    <source>
        <dbReference type="ARBA" id="ARBA00022475"/>
    </source>
</evidence>
<feature type="transmembrane region" description="Helical" evidence="7">
    <location>
        <begin position="171"/>
        <end position="194"/>
    </location>
</feature>
<proteinExistence type="predicted"/>
<evidence type="ECO:0000313" key="9">
    <source>
        <dbReference type="EMBL" id="MFD2759703.1"/>
    </source>
</evidence>
<dbReference type="PANTHER" id="PTHR33362">
    <property type="entry name" value="SIALIC ACID TRAP TRANSPORTER PERMEASE PROTEIN SIAT-RELATED"/>
    <property type="match status" value="1"/>
</dbReference>
<evidence type="ECO:0000256" key="3">
    <source>
        <dbReference type="ARBA" id="ARBA00022519"/>
    </source>
</evidence>
<feature type="transmembrane region" description="Helical" evidence="7">
    <location>
        <begin position="140"/>
        <end position="159"/>
    </location>
</feature>
<dbReference type="NCBIfam" id="TIGR00786">
    <property type="entry name" value="dctM"/>
    <property type="match status" value="1"/>
</dbReference>
<organism evidence="9 10">
    <name type="scientific">Lentibacillus juripiscarius</name>
    <dbReference type="NCBI Taxonomy" id="257446"/>
    <lineage>
        <taxon>Bacteria</taxon>
        <taxon>Bacillati</taxon>
        <taxon>Bacillota</taxon>
        <taxon>Bacilli</taxon>
        <taxon>Bacillales</taxon>
        <taxon>Bacillaceae</taxon>
        <taxon>Lentibacillus</taxon>
    </lineage>
</organism>
<dbReference type="EMBL" id="JBHUNA010000003">
    <property type="protein sequence ID" value="MFD2759703.1"/>
    <property type="molecule type" value="Genomic_DNA"/>
</dbReference>
<evidence type="ECO:0000256" key="4">
    <source>
        <dbReference type="ARBA" id="ARBA00022692"/>
    </source>
</evidence>
<feature type="transmembrane region" description="Helical" evidence="7">
    <location>
        <begin position="215"/>
        <end position="234"/>
    </location>
</feature>
<dbReference type="Proteomes" id="UP001597502">
    <property type="component" value="Unassembled WGS sequence"/>
</dbReference>
<feature type="transmembrane region" description="Helical" evidence="7">
    <location>
        <begin position="7"/>
        <end position="31"/>
    </location>
</feature>
<keyword evidence="6 7" id="KW-0472">Membrane</keyword>